<dbReference type="Proteomes" id="UP001246372">
    <property type="component" value="Unassembled WGS sequence"/>
</dbReference>
<dbReference type="EMBL" id="JAVXZY010000001">
    <property type="protein sequence ID" value="MDT8997752.1"/>
    <property type="molecule type" value="Genomic_DNA"/>
</dbReference>
<dbReference type="InterPro" id="IPR025511">
    <property type="entry name" value="DUF4398"/>
</dbReference>
<protein>
    <submittedName>
        <fullName evidence="3">DUF4398 domain-containing protein</fullName>
    </submittedName>
</protein>
<dbReference type="Pfam" id="PF14346">
    <property type="entry name" value="DUF4398"/>
    <property type="match status" value="1"/>
</dbReference>
<feature type="compositionally biased region" description="Basic and acidic residues" evidence="1">
    <location>
        <begin position="135"/>
        <end position="145"/>
    </location>
</feature>
<sequence length="145" mass="15054">MKPILATQHLLAPAGSPRIHFASRGTALSAAGLLIAAALLAGCASAPLPSSQLAVAEAAVQSANTRSTSESAGVELQIALNKLAAARTAVTAQDYDSARRYAEQAQLDALLAERRAQAVRNRRAAQETQDAARALSEEIQRKTPG</sequence>
<evidence type="ECO:0000313" key="4">
    <source>
        <dbReference type="Proteomes" id="UP001246372"/>
    </source>
</evidence>
<name>A0ABU3P589_9BURK</name>
<evidence type="ECO:0000313" key="3">
    <source>
        <dbReference type="EMBL" id="MDT8997752.1"/>
    </source>
</evidence>
<evidence type="ECO:0000259" key="2">
    <source>
        <dbReference type="Pfam" id="PF14346"/>
    </source>
</evidence>
<feature type="domain" description="DUF4398" evidence="2">
    <location>
        <begin position="52"/>
        <end position="127"/>
    </location>
</feature>
<dbReference type="RefSeq" id="WP_315647974.1">
    <property type="nucleotide sequence ID" value="NZ_JAVXZY010000001.1"/>
</dbReference>
<accession>A0ABU3P589</accession>
<feature type="region of interest" description="Disordered" evidence="1">
    <location>
        <begin position="121"/>
        <end position="145"/>
    </location>
</feature>
<keyword evidence="4" id="KW-1185">Reference proteome</keyword>
<evidence type="ECO:0000256" key="1">
    <source>
        <dbReference type="SAM" id="MobiDB-lite"/>
    </source>
</evidence>
<proteinExistence type="predicted"/>
<dbReference type="Gene3D" id="1.20.1270.390">
    <property type="match status" value="1"/>
</dbReference>
<gene>
    <name evidence="3" type="ORF">RQP53_00520</name>
</gene>
<organism evidence="3 4">
    <name type="scientific">Roseateles aquae</name>
    <dbReference type="NCBI Taxonomy" id="3077235"/>
    <lineage>
        <taxon>Bacteria</taxon>
        <taxon>Pseudomonadati</taxon>
        <taxon>Pseudomonadota</taxon>
        <taxon>Betaproteobacteria</taxon>
        <taxon>Burkholderiales</taxon>
        <taxon>Sphaerotilaceae</taxon>
        <taxon>Roseateles</taxon>
    </lineage>
</organism>
<comment type="caution">
    <text evidence="3">The sequence shown here is derived from an EMBL/GenBank/DDBJ whole genome shotgun (WGS) entry which is preliminary data.</text>
</comment>
<reference evidence="3" key="1">
    <citation type="submission" date="2023-09" db="EMBL/GenBank/DDBJ databases">
        <title>Paucibacter sp. APW11 Genome sequencing and assembly.</title>
        <authorList>
            <person name="Kim I."/>
        </authorList>
    </citation>
    <scope>NUCLEOTIDE SEQUENCE</scope>
    <source>
        <strain evidence="3">APW11</strain>
    </source>
</reference>